<dbReference type="Proteomes" id="UP000887540">
    <property type="component" value="Unplaced"/>
</dbReference>
<reference evidence="2" key="1">
    <citation type="submission" date="2022-11" db="UniProtKB">
        <authorList>
            <consortium name="WormBaseParasite"/>
        </authorList>
    </citation>
    <scope>IDENTIFICATION</scope>
</reference>
<evidence type="ECO:0000313" key="1">
    <source>
        <dbReference type="Proteomes" id="UP000887540"/>
    </source>
</evidence>
<dbReference type="AlphaFoldDB" id="A0A914DZ26"/>
<keyword evidence="1" id="KW-1185">Reference proteome</keyword>
<sequence length="471" mass="54750">MVRRSNDFDKIKREIDDLLQQENKTPSLEIKSAILNLKDKPKFEDLNNAYKKLVNLDKIDSSYLPEQNYYLGFIELARYSNMDPEKKDKIHKLLGVARFLFNRKAASKTVLISLIKFYHFQTPDQFINLNSFEEQQIQQSDVYKLFRLSVENVLGRQIKPGQLVKVGIDETQAYDAIGAFKSAGIITEPKVLPINETDMLNIYKLAKKHKLMPIKLLAFLKEAKVDQITPEYISTNLKLPKVASFQIFEEWVSDILERSIDEAFEKQMKKFKAEIVRYLRDVIDKECSIPLMDQKIYDDSQLAKEQEKIIQTRTKRYTEVDPLKSEYCAILWDFYVKTNEKRWLSAIFQENVPLPLARYAVDACCQTLCKTLKSLLNSFGGLKLVIYGEEVVLESKSGDDMLTELHVLSLNGYFYLAPIENMDCFRKNDNHYLSVLEALIAEFDECEIFEGNYLGFSKQMSIHALTELNYL</sequence>
<dbReference type="WBParaSite" id="ACRNAN_scaffold4715.g21693.t1">
    <property type="protein sequence ID" value="ACRNAN_scaffold4715.g21693.t1"/>
    <property type="gene ID" value="ACRNAN_scaffold4715.g21693"/>
</dbReference>
<protein>
    <submittedName>
        <fullName evidence="2">Uncharacterized protein</fullName>
    </submittedName>
</protein>
<accession>A0A914DZ26</accession>
<organism evidence="1 2">
    <name type="scientific">Acrobeloides nanus</name>
    <dbReference type="NCBI Taxonomy" id="290746"/>
    <lineage>
        <taxon>Eukaryota</taxon>
        <taxon>Metazoa</taxon>
        <taxon>Ecdysozoa</taxon>
        <taxon>Nematoda</taxon>
        <taxon>Chromadorea</taxon>
        <taxon>Rhabditida</taxon>
        <taxon>Tylenchina</taxon>
        <taxon>Cephalobomorpha</taxon>
        <taxon>Cephaloboidea</taxon>
        <taxon>Cephalobidae</taxon>
        <taxon>Acrobeloides</taxon>
    </lineage>
</organism>
<proteinExistence type="predicted"/>
<evidence type="ECO:0000313" key="2">
    <source>
        <dbReference type="WBParaSite" id="ACRNAN_scaffold4715.g21693.t1"/>
    </source>
</evidence>
<name>A0A914DZ26_9BILA</name>